<evidence type="ECO:0000313" key="15">
    <source>
        <dbReference type="Proteomes" id="UP000229789"/>
    </source>
</evidence>
<reference evidence="5 15" key="1">
    <citation type="submission" date="2017-09" db="EMBL/GenBank/DDBJ databases">
        <title>Depth-based differentiation of microbial function through sediment-hosted aquifers and enrichment of novel symbionts in the deep terrestrial subsurface.</title>
        <authorList>
            <person name="Probst A.J."/>
            <person name="Ladd B."/>
            <person name="Jarett J.K."/>
            <person name="Geller-Mcgrath D.E."/>
            <person name="Sieber C.M."/>
            <person name="Emerson J.B."/>
            <person name="Anantharaman K."/>
            <person name="Thomas B.C."/>
            <person name="Malmstrom R."/>
            <person name="Stieglmeier M."/>
            <person name="Klingl A."/>
            <person name="Woyke T."/>
            <person name="Ryan C.M."/>
            <person name="Banfield J.F."/>
        </authorList>
    </citation>
    <scope>NUCLEOTIDE SEQUENCE [LARGE SCALE GENOMIC DNA]</scope>
    <source>
        <strain evidence="7">CG02_land_8_20_14_3_00_31_209</strain>
        <strain evidence="6">CG03_land_8_20_14_0_80_31_114</strain>
        <strain evidence="8">CG17_big_fil_post_rev_8_21_14_2_50_31_73</strain>
        <strain evidence="5">CG18_big_fil_WC_8_21_14_2_50_31_19</strain>
        <strain evidence="10">CG_4_10_14_0_8_um_filter_31_133</strain>
        <strain evidence="9">CG_4_8_14_3_um_filter</strain>
        <strain evidence="12">CG_4_9_14_0_8_um_filter_31_21</strain>
        <strain evidence="11">CG_4_9_14_3_um_filter_31_125</strain>
    </source>
</reference>
<evidence type="ECO:0000313" key="6">
    <source>
        <dbReference type="EMBL" id="PIV13928.1"/>
    </source>
</evidence>
<evidence type="ECO:0000313" key="12">
    <source>
        <dbReference type="EMBL" id="PJC01525.1"/>
    </source>
</evidence>
<evidence type="ECO:0000313" key="11">
    <source>
        <dbReference type="EMBL" id="PJB04509.1"/>
    </source>
</evidence>
<dbReference type="Pfam" id="PF01230">
    <property type="entry name" value="HIT"/>
    <property type="match status" value="1"/>
</dbReference>
<dbReference type="SUPFAM" id="SSF54197">
    <property type="entry name" value="HIT-like"/>
    <property type="match status" value="1"/>
</dbReference>
<dbReference type="Proteomes" id="UP000229789">
    <property type="component" value="Unassembled WGS sequence"/>
</dbReference>
<evidence type="ECO:0000256" key="3">
    <source>
        <dbReference type="PROSITE-ProRule" id="PRU00464"/>
    </source>
</evidence>
<dbReference type="PANTHER" id="PTHR46648:SF1">
    <property type="entry name" value="ADENOSINE 5'-MONOPHOSPHORAMIDASE HNT1"/>
    <property type="match status" value="1"/>
</dbReference>
<dbReference type="Gene3D" id="3.30.428.10">
    <property type="entry name" value="HIT-like"/>
    <property type="match status" value="1"/>
</dbReference>
<dbReference type="GO" id="GO:0003824">
    <property type="term" value="F:catalytic activity"/>
    <property type="evidence" value="ECO:0007669"/>
    <property type="project" value="InterPro"/>
</dbReference>
<comment type="caution">
    <text evidence="5">The sequence shown here is derived from an EMBL/GenBank/DDBJ whole genome shotgun (WGS) entry which is preliminary data.</text>
</comment>
<dbReference type="EMBL" id="PFSX01000026">
    <property type="protein sequence ID" value="PJC01525.1"/>
    <property type="molecule type" value="Genomic_DNA"/>
</dbReference>
<accession>A0A2H9QTL2</accession>
<evidence type="ECO:0000313" key="5">
    <source>
        <dbReference type="EMBL" id="PIN66815.1"/>
    </source>
</evidence>
<accession>A0A2H9N2V5</accession>
<sequence>MAEKECVFCKIVAGEVPSFKIYEDNNFVAFLNIFPVCKGHTLIIPKKHFRWVWDLPDDLYAQFWLVAKKIALFLQEKHKSDFIVSFVEGIDIPHAHIHLQPQVFGKIQKSQLIFTSDEERMNFVKLAHEKIG</sequence>
<proteinExistence type="predicted"/>
<evidence type="ECO:0000256" key="2">
    <source>
        <dbReference type="PIRSR" id="PIRSR601310-3"/>
    </source>
</evidence>
<dbReference type="PROSITE" id="PS51084">
    <property type="entry name" value="HIT_2"/>
    <property type="match status" value="1"/>
</dbReference>
<organism evidence="5 15">
    <name type="scientific">Huberarchaeum crystalense</name>
    <dbReference type="NCBI Taxonomy" id="2014257"/>
    <lineage>
        <taxon>Archaea</taxon>
        <taxon>Candidatus Huberarchaeota</taxon>
        <taxon>Candidatus Huberarchaeia</taxon>
        <taxon>Candidatus Huberarchaeales</taxon>
        <taxon>Candidatus Huberarchaeaceae</taxon>
        <taxon>Candidatus Huberarchaeum</taxon>
    </lineage>
</organism>
<dbReference type="EMBL" id="PEUT01000001">
    <property type="protein sequence ID" value="PIV13928.1"/>
    <property type="molecule type" value="Genomic_DNA"/>
</dbReference>
<accession>A0A2H9P936</accession>
<evidence type="ECO:0000313" key="10">
    <source>
        <dbReference type="EMBL" id="PIZ00007.1"/>
    </source>
</evidence>
<accession>A0A2H9M492</accession>
<feature type="short sequence motif" description="Histidine triad motif" evidence="2 3">
    <location>
        <begin position="94"/>
        <end position="98"/>
    </location>
</feature>
<dbReference type="Proteomes" id="UP000230477">
    <property type="component" value="Unassembled WGS sequence"/>
</dbReference>
<feature type="domain" description="HIT" evidence="4">
    <location>
        <begin position="7"/>
        <end position="109"/>
    </location>
</feature>
<evidence type="ECO:0000313" key="9">
    <source>
        <dbReference type="EMBL" id="PIX28173.1"/>
    </source>
</evidence>
<dbReference type="EMBL" id="PFIH01000021">
    <property type="protein sequence ID" value="PIX28173.1"/>
    <property type="molecule type" value="Genomic_DNA"/>
</dbReference>
<dbReference type="Proteomes" id="UP000231449">
    <property type="component" value="Unassembled WGS sequence"/>
</dbReference>
<evidence type="ECO:0000313" key="7">
    <source>
        <dbReference type="EMBL" id="PIV46462.1"/>
    </source>
</evidence>
<reference evidence="13 14" key="2">
    <citation type="submission" date="2017-09" db="EMBL/GenBank/DDBJ databases">
        <title>Depth-based differentiation of microbial function through sediment-hosted aquifers and enrichment of novel symbionts in the deep terrestrial subsurface.</title>
        <authorList>
            <person name="Probst A.J."/>
            <person name="Ladd B."/>
            <person name="Jarett J.K."/>
            <person name="Geller-Mcgrath D.E."/>
            <person name="Sieber C.M.K."/>
            <person name="Emerson J.B."/>
            <person name="Anantharaman K."/>
            <person name="Thomas B.C."/>
            <person name="Malmstrom R."/>
            <person name="Stieglmeier M."/>
            <person name="Klingl A."/>
            <person name="Woyke T."/>
            <person name="Ryan C.M."/>
            <person name="Banfield J.F."/>
        </authorList>
    </citation>
    <scope>NUCLEOTIDE SEQUENCE [LARGE SCALE GENOMIC DNA]</scope>
</reference>
<dbReference type="InterPro" id="IPR036265">
    <property type="entry name" value="HIT-like_sf"/>
</dbReference>
<protein>
    <submittedName>
        <fullName evidence="5">HIT family protein</fullName>
    </submittedName>
</protein>
<name>A0A2G9LJV9_HUBC1</name>
<dbReference type="Proteomes" id="UP000228874">
    <property type="component" value="Unassembled WGS sequence"/>
</dbReference>
<feature type="active site" description="Tele-AMP-histidine intermediate" evidence="1">
    <location>
        <position position="96"/>
    </location>
</feature>
<dbReference type="GO" id="GO:0009117">
    <property type="term" value="P:nucleotide metabolic process"/>
    <property type="evidence" value="ECO:0007669"/>
    <property type="project" value="TreeGrafter"/>
</dbReference>
<dbReference type="EMBL" id="PETW01000024">
    <property type="protein sequence ID" value="PIV46462.1"/>
    <property type="molecule type" value="Genomic_DNA"/>
</dbReference>
<dbReference type="EMBL" id="PFMG01000015">
    <property type="protein sequence ID" value="PIZ00007.1"/>
    <property type="molecule type" value="Genomic_DNA"/>
</dbReference>
<evidence type="ECO:0000256" key="1">
    <source>
        <dbReference type="PIRSR" id="PIRSR601310-1"/>
    </source>
</evidence>
<dbReference type="AlphaFoldDB" id="A0A2G9LJV9"/>
<evidence type="ECO:0000259" key="4">
    <source>
        <dbReference type="PROSITE" id="PS51084"/>
    </source>
</evidence>
<dbReference type="Proteomes" id="UP000230713">
    <property type="component" value="Unassembled WGS sequence"/>
</dbReference>
<accession>A0A2G9LJV9</accession>
<accession>A0A2H9MNK9</accession>
<accession>A0A2H9RDC4</accession>
<evidence type="ECO:0000313" key="8">
    <source>
        <dbReference type="EMBL" id="PIV89613.1"/>
    </source>
</evidence>
<dbReference type="PRINTS" id="PR00332">
    <property type="entry name" value="HISTRIAD"/>
</dbReference>
<dbReference type="Proteomes" id="UP000228989">
    <property type="component" value="Unassembled WGS sequence"/>
</dbReference>
<evidence type="ECO:0000313" key="13">
    <source>
        <dbReference type="Proteomes" id="UP000228874"/>
    </source>
</evidence>
<dbReference type="EMBL" id="PFUW01000003">
    <property type="protein sequence ID" value="PJB04509.1"/>
    <property type="molecule type" value="Genomic_DNA"/>
</dbReference>
<accession>A0A2H9M7H4</accession>
<dbReference type="EMBL" id="PCUF01000001">
    <property type="protein sequence ID" value="PIN66815.1"/>
    <property type="molecule type" value="Genomic_DNA"/>
</dbReference>
<dbReference type="InterPro" id="IPR011146">
    <property type="entry name" value="HIT-like"/>
</dbReference>
<evidence type="ECO:0000313" key="14">
    <source>
        <dbReference type="Proteomes" id="UP000228888"/>
    </source>
</evidence>
<dbReference type="InterPro" id="IPR001310">
    <property type="entry name" value="Histidine_triad_HIT"/>
</dbReference>
<dbReference type="PANTHER" id="PTHR46648">
    <property type="entry name" value="HIT FAMILY PROTEIN 1"/>
    <property type="match status" value="1"/>
</dbReference>
<dbReference type="EMBL" id="PFFF01000041">
    <property type="protein sequence ID" value="PIV89613.1"/>
    <property type="molecule type" value="Genomic_DNA"/>
</dbReference>
<dbReference type="Proteomes" id="UP000231232">
    <property type="component" value="Unassembled WGS sequence"/>
</dbReference>
<gene>
    <name evidence="12" type="ORF">CO072_00955</name>
    <name evidence="11" type="ORF">CO124_00200</name>
    <name evidence="7" type="ORF">COS22_01350</name>
    <name evidence="6" type="ORF">COS45_00025</name>
    <name evidence="8" type="ORF">COW47_01760</name>
    <name evidence="5" type="ORF">COW69_00285</name>
    <name evidence="10" type="ORF">COY63_00595</name>
    <name evidence="9" type="ORF">COZ66_00715</name>
</gene>
<dbReference type="Proteomes" id="UP000228888">
    <property type="component" value="Unassembled WGS sequence"/>
</dbReference>